<feature type="compositionally biased region" description="Polar residues" evidence="1">
    <location>
        <begin position="143"/>
        <end position="169"/>
    </location>
</feature>
<feature type="region of interest" description="Disordered" evidence="1">
    <location>
        <begin position="121"/>
        <end position="169"/>
    </location>
</feature>
<reference evidence="2" key="1">
    <citation type="submission" date="2021-06" db="EMBL/GenBank/DDBJ databases">
        <authorList>
            <consortium name="Wellcome Sanger Institute Data Sharing"/>
        </authorList>
    </citation>
    <scope>NUCLEOTIDE SEQUENCE [LARGE SCALE GENOMIC DNA]</scope>
</reference>
<proteinExistence type="predicted"/>
<protein>
    <submittedName>
        <fullName evidence="2">Uncharacterized protein</fullName>
    </submittedName>
</protein>
<dbReference type="PANTHER" id="PTHR33887:SF1">
    <property type="entry name" value="GENE 867-RELATED"/>
    <property type="match status" value="1"/>
</dbReference>
<organism evidence="2 3">
    <name type="scientific">Erpetoichthys calabaricus</name>
    <name type="common">Rope fish</name>
    <name type="synonym">Calamoichthys calabaricus</name>
    <dbReference type="NCBI Taxonomy" id="27687"/>
    <lineage>
        <taxon>Eukaryota</taxon>
        <taxon>Metazoa</taxon>
        <taxon>Chordata</taxon>
        <taxon>Craniata</taxon>
        <taxon>Vertebrata</taxon>
        <taxon>Euteleostomi</taxon>
        <taxon>Actinopterygii</taxon>
        <taxon>Polypteriformes</taxon>
        <taxon>Polypteridae</taxon>
        <taxon>Erpetoichthys</taxon>
    </lineage>
</organism>
<evidence type="ECO:0000313" key="3">
    <source>
        <dbReference type="Proteomes" id="UP000694620"/>
    </source>
</evidence>
<reference evidence="2" key="3">
    <citation type="submission" date="2025-09" db="UniProtKB">
        <authorList>
            <consortium name="Ensembl"/>
        </authorList>
    </citation>
    <scope>IDENTIFICATION</scope>
</reference>
<dbReference type="AlphaFoldDB" id="A0A8C4T5F0"/>
<dbReference type="Proteomes" id="UP000694620">
    <property type="component" value="Chromosome 18"/>
</dbReference>
<dbReference type="GeneTree" id="ENSGT00910000145131"/>
<gene>
    <name evidence="2" type="primary">LOC114668847</name>
</gene>
<keyword evidence="3" id="KW-1185">Reference proteome</keyword>
<dbReference type="Pfam" id="PF15874">
    <property type="entry name" value="Il2rg"/>
    <property type="match status" value="1"/>
</dbReference>
<evidence type="ECO:0000256" key="1">
    <source>
        <dbReference type="SAM" id="MobiDB-lite"/>
    </source>
</evidence>
<accession>A0A8C4T5F0</accession>
<dbReference type="InterPro" id="IPR039471">
    <property type="entry name" value="CXorf65-like"/>
</dbReference>
<name>A0A8C4T5F0_ERPCA</name>
<evidence type="ECO:0000313" key="2">
    <source>
        <dbReference type="Ensembl" id="ENSECRP00000026462.1"/>
    </source>
</evidence>
<reference evidence="2" key="2">
    <citation type="submission" date="2025-08" db="UniProtKB">
        <authorList>
            <consortium name="Ensembl"/>
        </authorList>
    </citation>
    <scope>IDENTIFICATION</scope>
</reference>
<sequence>MIENNLFFFPEKMFVTVRFGEDQREIFNPNCRTVNFLHSLKERCGCEAEACVDLIDELGTLVNLSERENSSEYTNSFLKERHDYILIQVIRGESNENNRYESLLLNLGKHYPDVSDFLQKLSNPQKGADKRTSLSRRSRQVKESANSHQASKNKTLPGNKKNTGINYKN</sequence>
<dbReference type="PANTHER" id="PTHR33887">
    <property type="entry name" value="PB1 DOMAIN-CONTAINING PROTEIN"/>
    <property type="match status" value="1"/>
</dbReference>
<dbReference type="Ensembl" id="ENSECRT00000027015.1">
    <property type="protein sequence ID" value="ENSECRP00000026462.1"/>
    <property type="gene ID" value="ENSECRG00000017890.1"/>
</dbReference>